<dbReference type="InterPro" id="IPR016912">
    <property type="entry name" value="Phage_P2_GpU"/>
</dbReference>
<dbReference type="OrthoDB" id="1550902at2"/>
<dbReference type="PIRSF" id="PIRSF029208">
    <property type="entry name" value="Phage_tail_GPU"/>
    <property type="match status" value="1"/>
</dbReference>
<keyword evidence="2" id="KW-1185">Reference proteome</keyword>
<dbReference type="Pfam" id="PF06995">
    <property type="entry name" value="Phage_P2_GpU"/>
    <property type="match status" value="1"/>
</dbReference>
<dbReference type="Proteomes" id="UP000198866">
    <property type="component" value="Unassembled WGS sequence"/>
</dbReference>
<dbReference type="InterPro" id="IPR009734">
    <property type="entry name" value="Myoviridae_GpU"/>
</dbReference>
<protein>
    <submittedName>
        <fullName evidence="1">Uncharacterized protein</fullName>
    </submittedName>
</protein>
<sequence length="143" mass="15635">MMMSLGQFVFSLSTLAYQELHRRTSWKHRSSSRVGGRDARQFTGAGDDAITLSGWFAPDQGIGKLASLADLRDMGDTGDAFALVDGTGTVFGAFVIEGLDEGQTLHTKEGTPRRVEFTLNLMRVDDGLVKTKTDPANEHLKKE</sequence>
<reference evidence="2" key="1">
    <citation type="submission" date="2016-10" db="EMBL/GenBank/DDBJ databases">
        <authorList>
            <person name="Varghese N."/>
            <person name="Submissions S."/>
        </authorList>
    </citation>
    <scope>NUCLEOTIDE SEQUENCE [LARGE SCALE GENOMIC DNA]</scope>
    <source>
        <strain evidence="2">LMG 26031</strain>
    </source>
</reference>
<dbReference type="RefSeq" id="WP_090873898.1">
    <property type="nucleotide sequence ID" value="NZ_FNYE01000063.1"/>
</dbReference>
<evidence type="ECO:0000313" key="2">
    <source>
        <dbReference type="Proteomes" id="UP000198866"/>
    </source>
</evidence>
<gene>
    <name evidence="1" type="ORF">SAMN05192539_106334</name>
</gene>
<accession>A0A1H7EGP2</accession>
<evidence type="ECO:0000313" key="1">
    <source>
        <dbReference type="EMBL" id="SEK13071.1"/>
    </source>
</evidence>
<proteinExistence type="predicted"/>
<dbReference type="STRING" id="667676.SAMN05192539_106334"/>
<organism evidence="1 2">
    <name type="scientific">Paraburkholderia diazotrophica</name>
    <dbReference type="NCBI Taxonomy" id="667676"/>
    <lineage>
        <taxon>Bacteria</taxon>
        <taxon>Pseudomonadati</taxon>
        <taxon>Pseudomonadota</taxon>
        <taxon>Betaproteobacteria</taxon>
        <taxon>Burkholderiales</taxon>
        <taxon>Burkholderiaceae</taxon>
        <taxon>Paraburkholderia</taxon>
    </lineage>
</organism>
<dbReference type="EMBL" id="FNYE01000063">
    <property type="protein sequence ID" value="SEK13071.1"/>
    <property type="molecule type" value="Genomic_DNA"/>
</dbReference>
<dbReference type="AlphaFoldDB" id="A0A1H7EGP2"/>
<name>A0A1H7EGP2_9BURK</name>